<feature type="domain" description="BIG2" evidence="3">
    <location>
        <begin position="425"/>
        <end position="499"/>
    </location>
</feature>
<feature type="transmembrane region" description="Helical" evidence="2">
    <location>
        <begin position="54"/>
        <end position="74"/>
    </location>
</feature>
<dbReference type="AlphaFoldDB" id="A0A374N4Y2"/>
<feature type="domain" description="BIG2" evidence="3">
    <location>
        <begin position="215"/>
        <end position="284"/>
    </location>
</feature>
<accession>A0A374N4Y2</accession>
<evidence type="ECO:0000313" key="5">
    <source>
        <dbReference type="Proteomes" id="UP000262524"/>
    </source>
</evidence>
<feature type="compositionally biased region" description="Low complexity" evidence="1">
    <location>
        <begin position="519"/>
        <end position="531"/>
    </location>
</feature>
<dbReference type="EMBL" id="QSOE01000167">
    <property type="protein sequence ID" value="RGI77907.1"/>
    <property type="molecule type" value="Genomic_DNA"/>
</dbReference>
<evidence type="ECO:0000256" key="2">
    <source>
        <dbReference type="SAM" id="Phobius"/>
    </source>
</evidence>
<gene>
    <name evidence="4" type="ORF">DXD91_14740</name>
</gene>
<name>A0A374N4Y2_9FIRM</name>
<reference evidence="4 5" key="1">
    <citation type="submission" date="2018-08" db="EMBL/GenBank/DDBJ databases">
        <title>A genome reference for cultivated species of the human gut microbiota.</title>
        <authorList>
            <person name="Zou Y."/>
            <person name="Xue W."/>
            <person name="Luo G."/>
        </authorList>
    </citation>
    <scope>NUCLEOTIDE SEQUENCE [LARGE SCALE GENOMIC DNA]</scope>
    <source>
        <strain evidence="4 5">TM10-1AC</strain>
    </source>
</reference>
<protein>
    <recommendedName>
        <fullName evidence="3">BIG2 domain-containing protein</fullName>
    </recommendedName>
</protein>
<feature type="compositionally biased region" description="Acidic residues" evidence="1">
    <location>
        <begin position="508"/>
        <end position="518"/>
    </location>
</feature>
<dbReference type="SMART" id="SM00635">
    <property type="entry name" value="BID_2"/>
    <property type="match status" value="4"/>
</dbReference>
<keyword evidence="2" id="KW-0812">Transmembrane</keyword>
<feature type="domain" description="BIG2" evidence="3">
    <location>
        <begin position="131"/>
        <end position="214"/>
    </location>
</feature>
<evidence type="ECO:0000259" key="3">
    <source>
        <dbReference type="SMART" id="SM00635"/>
    </source>
</evidence>
<sequence length="537" mass="57961">MFKKKNSINNRLEAPIPEFKEAKKTKRKPTARQPKPPKIKEKKQKKPKTFKQKLYIGFATAFVFSLFFAALLLGKPKDDQLILLPNESGTLSLTNPILDHVASFQSEDENIKVSSNGKVKATKPGVYTVKISALFRTFYCEIHVPGFKEDNFILSAGYTYQSQAVGTGNDTVKWESSDKGVLTVSPNGSIETLKEGEATITGKDNGKKFSTRVQVVGISIDSSIIFSNTEHQLKISDAVRDKVKSWSVDDENIASIDQNGKLKGLSAGDVRVTCNIGNNTPLFLNVTVAGLDKSEAYLKKDESIQLNITGLSSTNGLHFTSDNTKVATVDEKGAITAKNAGKANITLAGAGQSMSCTVYVMDIADSYIIPLGSTQKFKMDYLGNDAKYIIEDTAVASEASGKITGISEGQTSMTVESHGKSFDTTLYVAQIQPTSTEVMEGEETSVMITGLPDGISPTWRSEDEKIAKVDGNGNITGVKEGETVIKGTVKGNTFSCKIKVSKGQAADTSEEGAPEEATESSSEAAEETTQTTEKKNR</sequence>
<dbReference type="InterPro" id="IPR003343">
    <property type="entry name" value="Big_2"/>
</dbReference>
<organism evidence="4 5">
    <name type="scientific">Anaerobutyricum hallii</name>
    <dbReference type="NCBI Taxonomy" id="39488"/>
    <lineage>
        <taxon>Bacteria</taxon>
        <taxon>Bacillati</taxon>
        <taxon>Bacillota</taxon>
        <taxon>Clostridia</taxon>
        <taxon>Lachnospirales</taxon>
        <taxon>Lachnospiraceae</taxon>
        <taxon>Anaerobutyricum</taxon>
    </lineage>
</organism>
<evidence type="ECO:0000256" key="1">
    <source>
        <dbReference type="SAM" id="MobiDB-lite"/>
    </source>
</evidence>
<keyword evidence="2" id="KW-1133">Transmembrane helix</keyword>
<dbReference type="InterPro" id="IPR008964">
    <property type="entry name" value="Invasin/intimin_cell_adhesion"/>
</dbReference>
<dbReference type="SUPFAM" id="SSF49373">
    <property type="entry name" value="Invasin/intimin cell-adhesion fragments"/>
    <property type="match status" value="4"/>
</dbReference>
<dbReference type="Proteomes" id="UP000262524">
    <property type="component" value="Unassembled WGS sequence"/>
</dbReference>
<dbReference type="RefSeq" id="WP_117983650.1">
    <property type="nucleotide sequence ID" value="NZ_QSOE01000167.1"/>
</dbReference>
<feature type="compositionally biased region" description="Basic residues" evidence="1">
    <location>
        <begin position="23"/>
        <end position="46"/>
    </location>
</feature>
<dbReference type="Gene3D" id="2.60.40.1080">
    <property type="match status" value="4"/>
</dbReference>
<feature type="domain" description="BIG2" evidence="3">
    <location>
        <begin position="285"/>
        <end position="357"/>
    </location>
</feature>
<dbReference type="Pfam" id="PF02368">
    <property type="entry name" value="Big_2"/>
    <property type="match status" value="4"/>
</dbReference>
<feature type="region of interest" description="Disordered" evidence="1">
    <location>
        <begin position="1"/>
        <end position="46"/>
    </location>
</feature>
<evidence type="ECO:0000313" key="4">
    <source>
        <dbReference type="EMBL" id="RGI77907.1"/>
    </source>
</evidence>
<comment type="caution">
    <text evidence="4">The sequence shown here is derived from an EMBL/GenBank/DDBJ whole genome shotgun (WGS) entry which is preliminary data.</text>
</comment>
<proteinExistence type="predicted"/>
<feature type="region of interest" description="Disordered" evidence="1">
    <location>
        <begin position="500"/>
        <end position="537"/>
    </location>
</feature>
<keyword evidence="2" id="KW-0472">Membrane</keyword>